<dbReference type="InterPro" id="IPR007358">
    <property type="entry name" value="Nucleoid_associated_NdpA"/>
</dbReference>
<gene>
    <name evidence="1" type="ORF">MOZ60_05230</name>
</gene>
<accession>A0AB35U2Z3</accession>
<protein>
    <submittedName>
        <fullName evidence="1">Nucleoid-associated protein</fullName>
    </submittedName>
</protein>
<proteinExistence type="predicted"/>
<comment type="caution">
    <text evidence="1">The sequence shown here is derived from an EMBL/GenBank/DDBJ whole genome shotgun (WGS) entry which is preliminary data.</text>
</comment>
<keyword evidence="2" id="KW-1185">Reference proteome</keyword>
<dbReference type="RefSeq" id="WP_370595902.1">
    <property type="nucleotide sequence ID" value="NZ_JALBUR010000009.1"/>
</dbReference>
<evidence type="ECO:0000313" key="2">
    <source>
        <dbReference type="Proteomes" id="UP001286174"/>
    </source>
</evidence>
<dbReference type="Proteomes" id="UP001286174">
    <property type="component" value="Unassembled WGS sequence"/>
</dbReference>
<dbReference type="AlphaFoldDB" id="A0AB35U2Z3"/>
<dbReference type="Pfam" id="PF04245">
    <property type="entry name" value="NA37"/>
    <property type="match status" value="1"/>
</dbReference>
<reference evidence="1 2" key="1">
    <citation type="submission" date="2022-03" db="EMBL/GenBank/DDBJ databases">
        <title>Novel taxa within the pig intestine.</title>
        <authorList>
            <person name="Wylensek D."/>
            <person name="Bishof K."/>
            <person name="Afrizal A."/>
            <person name="Clavel T."/>
        </authorList>
    </citation>
    <scope>NUCLEOTIDE SEQUENCE [LARGE SCALE GENOMIC DNA]</scope>
    <source>
        <strain evidence="1 2">CLA-KB-P133</strain>
    </source>
</reference>
<dbReference type="GO" id="GO:0009295">
    <property type="term" value="C:nucleoid"/>
    <property type="evidence" value="ECO:0007669"/>
    <property type="project" value="InterPro"/>
</dbReference>
<name>A0AB35U2Z3_9FIRM</name>
<sequence length="347" mass="39304">MEDNEEAVLEDKSAGIVLTRAILHIFDSSTDTEILSQQTLDLEKPEIQKYVYGHTRRCFNDLRSRHGTFLPDSPFQVLMHDFFHQRKDFEETSGDAAGVLSAWLKEHPGACLDVLAVDFRADEVPYFGIMLLMNQSAWTHTTQMNGDRVANSFAHQPILPSATRKLSSFCFVNLLNDEILYTDETNWPDDTALLQDVLLHCTGKKSDQEVISQMTQIANEVAQQYDENPSIAVSGIKRAVRTSAKEERPLAMEEAVEEAFAGYDHQEEMAAAFEQKRKEAEVPDALEVPKAAVVRKMKNQKLKTDTGIELSFPVEYFQNPDLIEFIKHEDGTITIEIKHIGKILNRS</sequence>
<dbReference type="EMBL" id="JALBUR010000009">
    <property type="protein sequence ID" value="MDX8419496.1"/>
    <property type="molecule type" value="Genomic_DNA"/>
</dbReference>
<evidence type="ECO:0000313" key="1">
    <source>
        <dbReference type="EMBL" id="MDX8419496.1"/>
    </source>
</evidence>
<organism evidence="1 2">
    <name type="scientific">Grylomicrobium aquisgranensis</name>
    <dbReference type="NCBI Taxonomy" id="2926318"/>
    <lineage>
        <taxon>Bacteria</taxon>
        <taxon>Bacillati</taxon>
        <taxon>Bacillota</taxon>
        <taxon>Erysipelotrichia</taxon>
        <taxon>Erysipelotrichales</taxon>
        <taxon>Erysipelotrichaceae</taxon>
        <taxon>Grylomicrobium</taxon>
    </lineage>
</organism>